<keyword evidence="1" id="KW-0812">Transmembrane</keyword>
<accession>A0ABP7TJA3</accession>
<keyword evidence="1" id="KW-1133">Transmembrane helix</keyword>
<dbReference type="Proteomes" id="UP001501353">
    <property type="component" value="Unassembled WGS sequence"/>
</dbReference>
<keyword evidence="1" id="KW-0472">Membrane</keyword>
<comment type="caution">
    <text evidence="2">The sequence shown here is derived from an EMBL/GenBank/DDBJ whole genome shotgun (WGS) entry which is preliminary data.</text>
</comment>
<evidence type="ECO:0000313" key="3">
    <source>
        <dbReference type="Proteomes" id="UP001501353"/>
    </source>
</evidence>
<sequence length="133" mass="14665">MLHAITWMLMAFLLALWSVAAWTLHALVRWTGDRSDGLTDLPAQLALWRSPDWLALWLPQSAEAMWTSMLTALTPMLEPLPGLAPGLEAWLSPMVWVLWAVGGLLILLFGSAITLLISAGQRRLTTPAIRLAP</sequence>
<reference evidence="3" key="1">
    <citation type="journal article" date="2019" name="Int. J. Syst. Evol. Microbiol.">
        <title>The Global Catalogue of Microorganisms (GCM) 10K type strain sequencing project: providing services to taxonomists for standard genome sequencing and annotation.</title>
        <authorList>
            <consortium name="The Broad Institute Genomics Platform"/>
            <consortium name="The Broad Institute Genome Sequencing Center for Infectious Disease"/>
            <person name="Wu L."/>
            <person name="Ma J."/>
        </authorList>
    </citation>
    <scope>NUCLEOTIDE SEQUENCE [LARGE SCALE GENOMIC DNA]</scope>
    <source>
        <strain evidence="3">JCM 16673</strain>
    </source>
</reference>
<dbReference type="RefSeq" id="WP_344763840.1">
    <property type="nucleotide sequence ID" value="NZ_BAAAZE010000010.1"/>
</dbReference>
<proteinExistence type="predicted"/>
<evidence type="ECO:0000313" key="2">
    <source>
        <dbReference type="EMBL" id="GAA4027152.1"/>
    </source>
</evidence>
<feature type="transmembrane region" description="Helical" evidence="1">
    <location>
        <begin position="96"/>
        <end position="117"/>
    </location>
</feature>
<gene>
    <name evidence="2" type="ORF">GCM10022212_26570</name>
</gene>
<evidence type="ECO:0000256" key="1">
    <source>
        <dbReference type="SAM" id="Phobius"/>
    </source>
</evidence>
<keyword evidence="3" id="KW-1185">Reference proteome</keyword>
<dbReference type="EMBL" id="BAAAZE010000010">
    <property type="protein sequence ID" value="GAA4027152.1"/>
    <property type="molecule type" value="Genomic_DNA"/>
</dbReference>
<organism evidence="2 3">
    <name type="scientific">Actimicrobium antarcticum</name>
    <dbReference type="NCBI Taxonomy" id="1051899"/>
    <lineage>
        <taxon>Bacteria</taxon>
        <taxon>Pseudomonadati</taxon>
        <taxon>Pseudomonadota</taxon>
        <taxon>Betaproteobacteria</taxon>
        <taxon>Burkholderiales</taxon>
        <taxon>Oxalobacteraceae</taxon>
        <taxon>Actimicrobium</taxon>
    </lineage>
</organism>
<protein>
    <submittedName>
        <fullName evidence="2">Uncharacterized protein</fullName>
    </submittedName>
</protein>
<name>A0ABP7TJA3_9BURK</name>